<dbReference type="Proteomes" id="UP000182486">
    <property type="component" value="Unassembled WGS sequence"/>
</dbReference>
<reference evidence="3 4" key="1">
    <citation type="submission" date="2016-09" db="EMBL/GenBank/DDBJ databases">
        <title>Couchioplanes caeruleus draft genome sequence.</title>
        <authorList>
            <person name="Sheehan J."/>
            <person name="Caffrey P."/>
        </authorList>
    </citation>
    <scope>NUCLEOTIDE SEQUENCE [LARGE SCALE GENOMIC DNA]</scope>
    <source>
        <strain evidence="3 4">DSM 43634</strain>
    </source>
</reference>
<feature type="transmembrane region" description="Helical" evidence="2">
    <location>
        <begin position="50"/>
        <end position="72"/>
    </location>
</feature>
<evidence type="ECO:0000313" key="4">
    <source>
        <dbReference type="Proteomes" id="UP000182486"/>
    </source>
</evidence>
<gene>
    <name evidence="3" type="ORF">BG844_07515</name>
</gene>
<comment type="caution">
    <text evidence="3">The sequence shown here is derived from an EMBL/GenBank/DDBJ whole genome shotgun (WGS) entry which is preliminary data.</text>
</comment>
<keyword evidence="2" id="KW-0812">Transmembrane</keyword>
<keyword evidence="2" id="KW-0472">Membrane</keyword>
<evidence type="ECO:0000313" key="3">
    <source>
        <dbReference type="EMBL" id="OJF14862.1"/>
    </source>
</evidence>
<evidence type="ECO:0000256" key="1">
    <source>
        <dbReference type="SAM" id="MobiDB-lite"/>
    </source>
</evidence>
<feature type="region of interest" description="Disordered" evidence="1">
    <location>
        <begin position="137"/>
        <end position="159"/>
    </location>
</feature>
<name>A0A1K0GR30_9ACTN</name>
<organism evidence="3 4">
    <name type="scientific">Couchioplanes caeruleus subsp. caeruleus</name>
    <dbReference type="NCBI Taxonomy" id="56427"/>
    <lineage>
        <taxon>Bacteria</taxon>
        <taxon>Bacillati</taxon>
        <taxon>Actinomycetota</taxon>
        <taxon>Actinomycetes</taxon>
        <taxon>Micromonosporales</taxon>
        <taxon>Micromonosporaceae</taxon>
        <taxon>Couchioplanes</taxon>
    </lineage>
</organism>
<dbReference type="RefSeq" id="WP_071804099.1">
    <property type="nucleotide sequence ID" value="NZ_MEIA01000078.1"/>
</dbReference>
<protein>
    <submittedName>
        <fullName evidence="3">Uncharacterized protein</fullName>
    </submittedName>
</protein>
<sequence>MSKLLIGSLIVAIASTGALVITSIVGFPDRPGPPPGIPGVPPGPPPNVRSIAVLVVLTGIFVLAWLAVLVACTRDQILRRLGVDAGAPAGPEQIKEMLIEVRAQLAADRDREWQVVLERLAEYGEQRETDGYLNAMRAASGDQQTEANVRALRRPPTPR</sequence>
<dbReference type="AlphaFoldDB" id="A0A1K0GR30"/>
<dbReference type="EMBL" id="MEIA01000078">
    <property type="protein sequence ID" value="OJF14862.1"/>
    <property type="molecule type" value="Genomic_DNA"/>
</dbReference>
<evidence type="ECO:0000256" key="2">
    <source>
        <dbReference type="SAM" id="Phobius"/>
    </source>
</evidence>
<keyword evidence="2" id="KW-1133">Transmembrane helix</keyword>
<accession>A0A1K0GR30</accession>
<keyword evidence="4" id="KW-1185">Reference proteome</keyword>
<proteinExistence type="predicted"/>